<dbReference type="SMART" id="SM00228">
    <property type="entry name" value="PDZ"/>
    <property type="match status" value="1"/>
</dbReference>
<dbReference type="InterPro" id="IPR013083">
    <property type="entry name" value="Znf_RING/FYVE/PHD"/>
</dbReference>
<evidence type="ECO:0000256" key="3">
    <source>
        <dbReference type="ARBA" id="ARBA00022737"/>
    </source>
</evidence>
<dbReference type="SUPFAM" id="SSF50156">
    <property type="entry name" value="PDZ domain-like"/>
    <property type="match status" value="1"/>
</dbReference>
<protein>
    <submittedName>
        <fullName evidence="17">Regulating synaptic membrane exocytosis 1</fullName>
    </submittedName>
</protein>
<evidence type="ECO:0000256" key="8">
    <source>
        <dbReference type="ARBA" id="ARBA00034103"/>
    </source>
</evidence>
<feature type="compositionally biased region" description="Basic and acidic residues" evidence="11">
    <location>
        <begin position="420"/>
        <end position="444"/>
    </location>
</feature>
<evidence type="ECO:0000256" key="11">
    <source>
        <dbReference type="SAM" id="MobiDB-lite"/>
    </source>
</evidence>
<dbReference type="InterPro" id="IPR035892">
    <property type="entry name" value="C2_domain_sf"/>
</dbReference>
<keyword evidence="6" id="KW-0862">Zinc</keyword>
<dbReference type="FunFam" id="3.30.40.10:FF:000044">
    <property type="entry name" value="Regulating synaptic membrane exocytosis protein 2"/>
    <property type="match status" value="1"/>
</dbReference>
<dbReference type="InterPro" id="IPR039032">
    <property type="entry name" value="Rim-like"/>
</dbReference>
<dbReference type="PANTHER" id="PTHR12157:SF18">
    <property type="entry name" value="REGULATING SYNAPTIC MEMBRANE EXOCYTOSIS PROTEIN 1"/>
    <property type="match status" value="1"/>
</dbReference>
<dbReference type="SMART" id="SM00239">
    <property type="entry name" value="C2"/>
    <property type="match status" value="2"/>
</dbReference>
<feature type="compositionally biased region" description="Basic and acidic residues" evidence="11">
    <location>
        <begin position="902"/>
        <end position="914"/>
    </location>
</feature>
<keyword evidence="12" id="KW-1133">Transmembrane helix</keyword>
<keyword evidence="7" id="KW-0770">Synapse</keyword>
<evidence type="ECO:0000256" key="5">
    <source>
        <dbReference type="ARBA" id="ARBA00022782"/>
    </source>
</evidence>
<feature type="compositionally biased region" description="Polar residues" evidence="11">
    <location>
        <begin position="159"/>
        <end position="170"/>
    </location>
</feature>
<feature type="domain" description="C2" evidence="13">
    <location>
        <begin position="674"/>
        <end position="797"/>
    </location>
</feature>
<keyword evidence="2" id="KW-0479">Metal-binding</keyword>
<dbReference type="PROSITE" id="PS50106">
    <property type="entry name" value="PDZ"/>
    <property type="match status" value="1"/>
</dbReference>
<dbReference type="PROSITE" id="PS50916">
    <property type="entry name" value="RABBD"/>
    <property type="match status" value="1"/>
</dbReference>
<feature type="compositionally biased region" description="Gly residues" evidence="11">
    <location>
        <begin position="348"/>
        <end position="358"/>
    </location>
</feature>
<evidence type="ECO:0000259" key="16">
    <source>
        <dbReference type="PROSITE" id="PS50916"/>
    </source>
</evidence>
<dbReference type="InterPro" id="IPR001478">
    <property type="entry name" value="PDZ"/>
</dbReference>
<evidence type="ECO:0000256" key="12">
    <source>
        <dbReference type="SAM" id="Phobius"/>
    </source>
</evidence>
<evidence type="ECO:0000259" key="14">
    <source>
        <dbReference type="PROSITE" id="PS50106"/>
    </source>
</evidence>
<dbReference type="CDD" id="cd04028">
    <property type="entry name" value="C2B_RIM1alpha"/>
    <property type="match status" value="1"/>
</dbReference>
<dbReference type="FunFam" id="2.60.40.150:FF:000001">
    <property type="entry name" value="Regulating synaptic membrane exocytosis 3, isoform CRA_a"/>
    <property type="match status" value="1"/>
</dbReference>
<dbReference type="Proteomes" id="UP000694383">
    <property type="component" value="Unplaced"/>
</dbReference>
<dbReference type="GO" id="GO:0006886">
    <property type="term" value="P:intracellular protein transport"/>
    <property type="evidence" value="ECO:0007669"/>
    <property type="project" value="InterPro"/>
</dbReference>
<dbReference type="Ensembl" id="ENSOSIT00000053280.1">
    <property type="protein sequence ID" value="ENSOSIP00000050736.1"/>
    <property type="gene ID" value="ENSOSIG00000023578.1"/>
</dbReference>
<dbReference type="InterPro" id="IPR011011">
    <property type="entry name" value="Znf_FYVE_PHD"/>
</dbReference>
<accession>A0A8C8A2U0</accession>
<dbReference type="Pfam" id="PF22601">
    <property type="entry name" value="RIM2a_ZnF"/>
    <property type="match status" value="1"/>
</dbReference>
<dbReference type="GO" id="GO:0008270">
    <property type="term" value="F:zinc ion binding"/>
    <property type="evidence" value="ECO:0007669"/>
    <property type="project" value="UniProtKB-KW"/>
</dbReference>
<dbReference type="Pfam" id="PF00168">
    <property type="entry name" value="C2"/>
    <property type="match status" value="2"/>
</dbReference>
<evidence type="ECO:0000259" key="15">
    <source>
        <dbReference type="PROSITE" id="PS50178"/>
    </source>
</evidence>
<keyword evidence="12" id="KW-0472">Membrane</keyword>
<dbReference type="Pfam" id="PF00595">
    <property type="entry name" value="PDZ"/>
    <property type="match status" value="1"/>
</dbReference>
<keyword evidence="4 9" id="KW-0863">Zinc-finger</keyword>
<evidence type="ECO:0000313" key="18">
    <source>
        <dbReference type="Proteomes" id="UP000694383"/>
    </source>
</evidence>
<keyword evidence="1" id="KW-0597">Phosphoprotein</keyword>
<keyword evidence="5" id="KW-0221">Differentiation</keyword>
<feature type="region of interest" description="Disordered" evidence="11">
    <location>
        <begin position="807"/>
        <end position="914"/>
    </location>
</feature>
<dbReference type="GO" id="GO:0042391">
    <property type="term" value="P:regulation of membrane potential"/>
    <property type="evidence" value="ECO:0007669"/>
    <property type="project" value="TreeGrafter"/>
</dbReference>
<dbReference type="GeneTree" id="ENSGT00940000155134"/>
<evidence type="ECO:0000256" key="7">
    <source>
        <dbReference type="ARBA" id="ARBA00023018"/>
    </source>
</evidence>
<feature type="region of interest" description="Disordered" evidence="11">
    <location>
        <begin position="157"/>
        <end position="494"/>
    </location>
</feature>
<evidence type="ECO:0000259" key="13">
    <source>
        <dbReference type="PROSITE" id="PS50004"/>
    </source>
</evidence>
<keyword evidence="12" id="KW-0812">Transmembrane</keyword>
<dbReference type="Gene3D" id="2.60.40.150">
    <property type="entry name" value="C2 domain"/>
    <property type="match status" value="2"/>
</dbReference>
<reference evidence="17" key="1">
    <citation type="submission" date="2025-08" db="UniProtKB">
        <authorList>
            <consortium name="Ensembl"/>
        </authorList>
    </citation>
    <scope>IDENTIFICATION</scope>
</reference>
<dbReference type="Gene3D" id="2.30.42.10">
    <property type="match status" value="1"/>
</dbReference>
<feature type="coiled-coil region" evidence="10">
    <location>
        <begin position="41"/>
        <end position="75"/>
    </location>
</feature>
<feature type="transmembrane region" description="Helical" evidence="12">
    <location>
        <begin position="1023"/>
        <end position="1040"/>
    </location>
</feature>
<evidence type="ECO:0000256" key="1">
    <source>
        <dbReference type="ARBA" id="ARBA00022553"/>
    </source>
</evidence>
<dbReference type="FunFam" id="2.60.40.150:FF:000003">
    <property type="entry name" value="Regulating synaptic membrane exocytosis protein 2"/>
    <property type="match status" value="1"/>
</dbReference>
<feature type="transmembrane region" description="Helical" evidence="12">
    <location>
        <begin position="962"/>
        <end position="983"/>
    </location>
</feature>
<feature type="region of interest" description="Disordered" evidence="11">
    <location>
        <begin position="1"/>
        <end position="25"/>
    </location>
</feature>
<dbReference type="GO" id="GO:0031267">
    <property type="term" value="F:small GTPase binding"/>
    <property type="evidence" value="ECO:0007669"/>
    <property type="project" value="InterPro"/>
</dbReference>
<evidence type="ECO:0000256" key="2">
    <source>
        <dbReference type="ARBA" id="ARBA00022723"/>
    </source>
</evidence>
<feature type="compositionally biased region" description="Basic residues" evidence="11">
    <location>
        <begin position="326"/>
        <end position="336"/>
    </location>
</feature>
<evidence type="ECO:0000256" key="10">
    <source>
        <dbReference type="SAM" id="Coils"/>
    </source>
</evidence>
<evidence type="ECO:0000313" key="17">
    <source>
        <dbReference type="Ensembl" id="ENSOSIP00000050736.1"/>
    </source>
</evidence>
<feature type="compositionally biased region" description="Basic and acidic residues" evidence="11">
    <location>
        <begin position="316"/>
        <end position="325"/>
    </location>
</feature>
<feature type="compositionally biased region" description="Polar residues" evidence="11">
    <location>
        <begin position="1126"/>
        <end position="1141"/>
    </location>
</feature>
<reference evidence="17" key="2">
    <citation type="submission" date="2025-09" db="UniProtKB">
        <authorList>
            <consortium name="Ensembl"/>
        </authorList>
    </citation>
    <scope>IDENTIFICATION</scope>
</reference>
<feature type="region of interest" description="Disordered" evidence="11">
    <location>
        <begin position="1076"/>
        <end position="1096"/>
    </location>
</feature>
<dbReference type="CDD" id="cd04031">
    <property type="entry name" value="C2A_RIM1alpha"/>
    <property type="match status" value="1"/>
</dbReference>
<dbReference type="SUPFAM" id="SSF57903">
    <property type="entry name" value="FYVE/PHD zinc finger"/>
    <property type="match status" value="1"/>
</dbReference>
<comment type="subcellular location">
    <subcellularLocation>
        <location evidence="8">Synapse</location>
    </subcellularLocation>
</comment>
<dbReference type="GO" id="GO:0048791">
    <property type="term" value="P:calcium ion-regulated exocytosis of neurotransmitter"/>
    <property type="evidence" value="ECO:0007669"/>
    <property type="project" value="TreeGrafter"/>
</dbReference>
<feature type="compositionally biased region" description="Polar residues" evidence="11">
    <location>
        <begin position="181"/>
        <end position="191"/>
    </location>
</feature>
<feature type="domain" description="RabBD" evidence="16">
    <location>
        <begin position="23"/>
        <end position="152"/>
    </location>
</feature>
<name>A0A8C8A2U0_9TELE</name>
<dbReference type="GO" id="GO:0030154">
    <property type="term" value="P:cell differentiation"/>
    <property type="evidence" value="ECO:0007669"/>
    <property type="project" value="UniProtKB-KW"/>
</dbReference>
<feature type="region of interest" description="Disordered" evidence="11">
    <location>
        <begin position="1186"/>
        <end position="1205"/>
    </location>
</feature>
<dbReference type="GO" id="GO:0050806">
    <property type="term" value="P:positive regulation of synaptic transmission"/>
    <property type="evidence" value="ECO:0007669"/>
    <property type="project" value="TreeGrafter"/>
</dbReference>
<feature type="domain" description="C2" evidence="13">
    <location>
        <begin position="1278"/>
        <end position="1396"/>
    </location>
</feature>
<dbReference type="PANTHER" id="PTHR12157">
    <property type="entry name" value="REGULATING SYNAPTIC MEMBRANE EXOCYTOSIS PROTEIN"/>
    <property type="match status" value="1"/>
</dbReference>
<dbReference type="InterPro" id="IPR000008">
    <property type="entry name" value="C2_dom"/>
</dbReference>
<feature type="region of interest" description="Disordered" evidence="11">
    <location>
        <begin position="1108"/>
        <end position="1175"/>
    </location>
</feature>
<feature type="compositionally biased region" description="Basic and acidic residues" evidence="11">
    <location>
        <begin position="372"/>
        <end position="381"/>
    </location>
</feature>
<proteinExistence type="predicted"/>
<dbReference type="PROSITE" id="PS50178">
    <property type="entry name" value="ZF_FYVE"/>
    <property type="match status" value="1"/>
</dbReference>
<dbReference type="InterPro" id="IPR017455">
    <property type="entry name" value="Znf_FYVE-rel"/>
</dbReference>
<sequence>MSASVGPQGGPRPLAVPLSMPDLPDLSHLTEEERSIIMAVMARQKEEEEKEQAMLKTLHQQFESYKQEVRRIGAETRRQQTQQKDDAPTCGICRKTKFADGCGHLCSYCQTKFCARCGGRVSLRSNNVMWVCNLCRKQQEILTKSGGWFSGSGARLGSLDTSSNDSTTGGEAQRDRKLLRSRSQAPSSNTGPGDGTQPPSRVTIAKGGDAMSGSRSQSEPPKEKGASGHGSGRRPAAKLQSQSSLDERIVSGERGETRLGNERRLEKIHSQDYEDGDETHQRRPDNKEQRERQRLEEEYQNRYRSDPNLARYPVKPQKEEQEMRMHAKVSKVRHERRHSDLAINEVGLGPGEGGGVTGGQVPENRLVRRAGRREGERKALLDNHQAYPTDRTVGVGVGGPPAGVGVRSGPQSGGPAPNNNRREPGTTRTPKDKEGADLVRKDSQSSDQSESLRPPPSRSYKSKRGINKRQMSISSSEEEGGSTPEYTSCEDVDMESVSEKGQPFLIFNVLLSLQHPVSWQPSKEGDHLIGRITLSKRSAMPREAGSLLGLKVVGGKMTHSGRLGAFITKVKKGSLADVVGHLRAGDEVLQWNGKSLPGATKKEVYNIILESKAEPQVEIVVSRPIGDIPRIPGSPHPPLESSSSSFESQKMDRPSISVMSPTSPGTLRDLPLVLPGQLSVKLWYDKVGHQLIVNVLQAKDLPPRPDGRPRNPYVKMYFLPDRSDKSKRRTKTVKKSAEPKWNQTFIYSHVHRRDFREHMLEITVWDQPRIQEEESEFLGEILIELETALLDDTSHWYKLQTHDVSSIPLPQPSPYLPRRHVHGDSPSKKLQSTSRHSRDRERSSTLAVPEQQRPAQHRSRSVSPHREDSCRARSRPAHVPMQRSLDEIHQNRQHSPSCYHEPQLEHQRSGDSDYEYSEDRSVTLCFPQRGCLWTNPVFQSQLPWQLIIRHRSMLPQCLAPCLLIVLCLFIFCFLCPVCAAASWRHSDLQPSLDRARSASTTCLKPDTGFHSSERDRCGRMTRLVFRFLTEAVLNVFTSFIKSLHHQGPPSHLTLTFRVCLTPPPLSLRLQMYAERRRSSDNMSARSSDSDMSDVSVLSHASSASRLSSASYMSIQSERPGGRLRSIRSSMGRNMMKSSSVSGEIYTQERNDGSQSDTALGTVSSGGKKRRSSLSARVVAIVGNRRTRSTSQISGPGNKKEKGAPIQRSTEIGIAVELTRNMSRQPSRESNNGSMNSCNSEANLIFSGINMGASSQFSDFLDGLGPAQLVGRQTLATPAIGDIQIGMMEKKGQLEVEVIRARGLVQKPGSKSLPAPYVKVYLLNNGAYVAKKKTKIARKTLDPLYQQALLFDESPQGKVLQVIVWGDYGRMDHKSFMGVAQILLEELDLSSTVIGWYKLFPPASLVDPTLASLTRRASQSSLDSSSGPAGVRS</sequence>
<keyword evidence="18" id="KW-1185">Reference proteome</keyword>
<dbReference type="InterPro" id="IPR054386">
    <property type="entry name" value="RIM_Znf"/>
</dbReference>
<dbReference type="Gene3D" id="3.30.40.10">
    <property type="entry name" value="Zinc/RING finger domain, C3HC4 (zinc finger)"/>
    <property type="match status" value="1"/>
</dbReference>
<dbReference type="GO" id="GO:0044325">
    <property type="term" value="F:transmembrane transporter binding"/>
    <property type="evidence" value="ECO:0007669"/>
    <property type="project" value="TreeGrafter"/>
</dbReference>
<evidence type="ECO:0000256" key="4">
    <source>
        <dbReference type="ARBA" id="ARBA00022771"/>
    </source>
</evidence>
<dbReference type="InterPro" id="IPR010911">
    <property type="entry name" value="Rab_BD"/>
</dbReference>
<feature type="compositionally biased region" description="Basic and acidic residues" evidence="11">
    <location>
        <begin position="245"/>
        <end position="305"/>
    </location>
</feature>
<dbReference type="GO" id="GO:0048788">
    <property type="term" value="C:cytoskeleton of presynaptic active zone"/>
    <property type="evidence" value="ECO:0007669"/>
    <property type="project" value="TreeGrafter"/>
</dbReference>
<dbReference type="FunFam" id="2.30.42.10:FF:000003">
    <property type="entry name" value="Regulating synaptic membrane exocytosis protein 1, putative"/>
    <property type="match status" value="1"/>
</dbReference>
<dbReference type="PROSITE" id="PS50004">
    <property type="entry name" value="C2"/>
    <property type="match status" value="2"/>
</dbReference>
<keyword evidence="10" id="KW-0175">Coiled coil</keyword>
<organism evidence="17 18">
    <name type="scientific">Oryzias sinensis</name>
    <name type="common">Chinese medaka</name>
    <dbReference type="NCBI Taxonomy" id="183150"/>
    <lineage>
        <taxon>Eukaryota</taxon>
        <taxon>Metazoa</taxon>
        <taxon>Chordata</taxon>
        <taxon>Craniata</taxon>
        <taxon>Vertebrata</taxon>
        <taxon>Euteleostomi</taxon>
        <taxon>Actinopterygii</taxon>
        <taxon>Neopterygii</taxon>
        <taxon>Teleostei</taxon>
        <taxon>Neoteleostei</taxon>
        <taxon>Acanthomorphata</taxon>
        <taxon>Ovalentaria</taxon>
        <taxon>Atherinomorphae</taxon>
        <taxon>Beloniformes</taxon>
        <taxon>Adrianichthyidae</taxon>
        <taxon>Oryziinae</taxon>
        <taxon>Oryzias</taxon>
    </lineage>
</organism>
<dbReference type="InterPro" id="IPR036034">
    <property type="entry name" value="PDZ_sf"/>
</dbReference>
<keyword evidence="3" id="KW-0677">Repeat</keyword>
<dbReference type="SUPFAM" id="SSF49562">
    <property type="entry name" value="C2 domain (Calcium/lipid-binding domain, CaLB)"/>
    <property type="match status" value="2"/>
</dbReference>
<evidence type="ECO:0000256" key="6">
    <source>
        <dbReference type="ARBA" id="ARBA00022833"/>
    </source>
</evidence>
<feature type="compositionally biased region" description="Polar residues" evidence="11">
    <location>
        <begin position="1152"/>
        <end position="1162"/>
    </location>
</feature>
<feature type="compositionally biased region" description="Low complexity" evidence="11">
    <location>
        <begin position="639"/>
        <end position="648"/>
    </location>
</feature>
<dbReference type="GO" id="GO:2000300">
    <property type="term" value="P:regulation of synaptic vesicle exocytosis"/>
    <property type="evidence" value="ECO:0007669"/>
    <property type="project" value="TreeGrafter"/>
</dbReference>
<feature type="domain" description="PDZ" evidence="14">
    <location>
        <begin position="531"/>
        <end position="623"/>
    </location>
</feature>
<dbReference type="GO" id="GO:0042734">
    <property type="term" value="C:presynaptic membrane"/>
    <property type="evidence" value="ECO:0007669"/>
    <property type="project" value="TreeGrafter"/>
</dbReference>
<feature type="domain" description="FYVE-type" evidence="15">
    <location>
        <begin position="84"/>
        <end position="140"/>
    </location>
</feature>
<dbReference type="CDD" id="cd06714">
    <property type="entry name" value="PDZ_RIM-like"/>
    <property type="match status" value="1"/>
</dbReference>
<dbReference type="GO" id="GO:0048167">
    <property type="term" value="P:regulation of synaptic plasticity"/>
    <property type="evidence" value="ECO:0007669"/>
    <property type="project" value="TreeGrafter"/>
</dbReference>
<feature type="region of interest" description="Disordered" evidence="11">
    <location>
        <begin position="628"/>
        <end position="662"/>
    </location>
</feature>
<evidence type="ECO:0000256" key="9">
    <source>
        <dbReference type="PROSITE-ProRule" id="PRU00091"/>
    </source>
</evidence>